<dbReference type="RefSeq" id="WP_307346805.1">
    <property type="nucleotide sequence ID" value="NZ_JAUSUD010000040.1"/>
</dbReference>
<feature type="domain" description="Alpha-galactosidase NEW3" evidence="2">
    <location>
        <begin position="265"/>
        <end position="340"/>
    </location>
</feature>
<gene>
    <name evidence="3" type="ORF">J2S19_004795</name>
</gene>
<evidence type="ECO:0000313" key="3">
    <source>
        <dbReference type="EMBL" id="MDQ0233448.1"/>
    </source>
</evidence>
<keyword evidence="1" id="KW-0472">Membrane</keyword>
<reference evidence="3 4" key="1">
    <citation type="submission" date="2023-07" db="EMBL/GenBank/DDBJ databases">
        <title>Genomic Encyclopedia of Type Strains, Phase IV (KMG-IV): sequencing the most valuable type-strain genomes for metagenomic binning, comparative biology and taxonomic classification.</title>
        <authorList>
            <person name="Goeker M."/>
        </authorList>
    </citation>
    <scope>NUCLEOTIDE SEQUENCE [LARGE SCALE GENOMIC DNA]</scope>
    <source>
        <strain evidence="3 4">DSM 29005</strain>
    </source>
</reference>
<keyword evidence="1" id="KW-1133">Transmembrane helix</keyword>
<dbReference type="PANTHER" id="PTHR39198:SF1">
    <property type="entry name" value="ALPHA-GALACTOSIDASE NEW3 DOMAIN-CONTAINING PROTEIN"/>
    <property type="match status" value="1"/>
</dbReference>
<dbReference type="EMBL" id="JAUSUD010000040">
    <property type="protein sequence ID" value="MDQ0233448.1"/>
    <property type="molecule type" value="Genomic_DNA"/>
</dbReference>
<dbReference type="InterPro" id="IPR018905">
    <property type="entry name" value="A-galactase_NEW3"/>
</dbReference>
<name>A0ABT9ZPK5_9BACI</name>
<dbReference type="Proteomes" id="UP001234495">
    <property type="component" value="Unassembled WGS sequence"/>
</dbReference>
<protein>
    <submittedName>
        <fullName evidence="3">Membrane protein</fullName>
    </submittedName>
</protein>
<feature type="domain" description="Alpha-galactosidase NEW3" evidence="2">
    <location>
        <begin position="160"/>
        <end position="232"/>
    </location>
</feature>
<keyword evidence="1" id="KW-0812">Transmembrane</keyword>
<comment type="caution">
    <text evidence="3">The sequence shown here is derived from an EMBL/GenBank/DDBJ whole genome shotgun (WGS) entry which is preliminary data.</text>
</comment>
<dbReference type="PANTHER" id="PTHR39198">
    <property type="entry name" value="HYPOTHETICAL MEMBRANE PROTEIN, CONSERVED"/>
    <property type="match status" value="1"/>
</dbReference>
<keyword evidence="4" id="KW-1185">Reference proteome</keyword>
<evidence type="ECO:0000313" key="4">
    <source>
        <dbReference type="Proteomes" id="UP001234495"/>
    </source>
</evidence>
<feature type="transmembrane region" description="Helical" evidence="1">
    <location>
        <begin position="359"/>
        <end position="378"/>
    </location>
</feature>
<evidence type="ECO:0000256" key="1">
    <source>
        <dbReference type="SAM" id="Phobius"/>
    </source>
</evidence>
<dbReference type="Gene3D" id="2.60.40.10">
    <property type="entry name" value="Immunoglobulins"/>
    <property type="match status" value="3"/>
</dbReference>
<dbReference type="Pfam" id="PF10633">
    <property type="entry name" value="NPCBM_assoc"/>
    <property type="match status" value="2"/>
</dbReference>
<proteinExistence type="predicted"/>
<organism evidence="3 4">
    <name type="scientific">Metabacillus malikii</name>
    <dbReference type="NCBI Taxonomy" id="1504265"/>
    <lineage>
        <taxon>Bacteria</taxon>
        <taxon>Bacillati</taxon>
        <taxon>Bacillota</taxon>
        <taxon>Bacilli</taxon>
        <taxon>Bacillales</taxon>
        <taxon>Bacillaceae</taxon>
        <taxon>Metabacillus</taxon>
    </lineage>
</organism>
<sequence length="385" mass="41486">MLKRNVIAIFTIAILVCSLLHVNRTYAIEGVSLFTSYTGISATPGETINYQVDVINSSSSIKSMTFELEDLPKDWTYKISSNEMDIKELSVKGNSETPISVDITVPQNAKMGDNNIKLVATDGSSKSTLNLAVAVTEQGSYKTELTTEQANLEGHSESTFSYTVTLNNKTAKKQNYSLSTSADDGWVVRFLSDSNSVTSLSLEPNTSKDLTVEVTPPKTIEKGTYEIPIKASTADSKSELKLEAVVTGTFGLEISTPSGVLSDDMTAGSEKSVELVVKNTGTTSLNDVSVSANAPTNWEVKFDEEKISELKPGKTKKVKAKISAPDDAIAGDYVTTFTASADEATSEATFRISVETSTLWGIVAVLIIIAVIAGLFFITRKYGRR</sequence>
<dbReference type="InterPro" id="IPR013783">
    <property type="entry name" value="Ig-like_fold"/>
</dbReference>
<accession>A0ABT9ZPK5</accession>
<evidence type="ECO:0000259" key="2">
    <source>
        <dbReference type="Pfam" id="PF10633"/>
    </source>
</evidence>